<feature type="compositionally biased region" description="Polar residues" evidence="6">
    <location>
        <begin position="571"/>
        <end position="593"/>
    </location>
</feature>
<evidence type="ECO:0000256" key="3">
    <source>
        <dbReference type="ARBA" id="ARBA00022989"/>
    </source>
</evidence>
<evidence type="ECO:0000313" key="9">
    <source>
        <dbReference type="Proteomes" id="UP001211907"/>
    </source>
</evidence>
<keyword evidence="9" id="KW-1185">Reference proteome</keyword>
<feature type="domain" description="SUN" evidence="7">
    <location>
        <begin position="322"/>
        <end position="517"/>
    </location>
</feature>
<dbReference type="InterPro" id="IPR045120">
    <property type="entry name" value="Suco/Slp1-like"/>
</dbReference>
<dbReference type="GO" id="GO:0034975">
    <property type="term" value="P:protein folding in endoplasmic reticulum"/>
    <property type="evidence" value="ECO:0007669"/>
    <property type="project" value="TreeGrafter"/>
</dbReference>
<comment type="subcellular location">
    <subcellularLocation>
        <location evidence="1">Endomembrane system</location>
    </subcellularLocation>
</comment>
<evidence type="ECO:0000313" key="8">
    <source>
        <dbReference type="EMBL" id="KAJ3126115.1"/>
    </source>
</evidence>
<feature type="compositionally biased region" description="Basic and acidic residues" evidence="6">
    <location>
        <begin position="125"/>
        <end position="135"/>
    </location>
</feature>
<feature type="region of interest" description="Disordered" evidence="6">
    <location>
        <begin position="875"/>
        <end position="910"/>
    </location>
</feature>
<dbReference type="PROSITE" id="PS51469">
    <property type="entry name" value="SUN"/>
    <property type="match status" value="1"/>
</dbReference>
<feature type="region of interest" description="Disordered" evidence="6">
    <location>
        <begin position="569"/>
        <end position="593"/>
    </location>
</feature>
<dbReference type="PANTHER" id="PTHR12953">
    <property type="entry name" value="MEMBRANE PROTEIN CH1 RELATED"/>
    <property type="match status" value="1"/>
</dbReference>
<keyword evidence="5" id="KW-0175">Coiled coil</keyword>
<evidence type="ECO:0000256" key="4">
    <source>
        <dbReference type="ARBA" id="ARBA00023136"/>
    </source>
</evidence>
<reference evidence="8" key="1">
    <citation type="submission" date="2020-05" db="EMBL/GenBank/DDBJ databases">
        <title>Phylogenomic resolution of chytrid fungi.</title>
        <authorList>
            <person name="Stajich J.E."/>
            <person name="Amses K."/>
            <person name="Simmons R."/>
            <person name="Seto K."/>
            <person name="Myers J."/>
            <person name="Bonds A."/>
            <person name="Quandt C.A."/>
            <person name="Barry K."/>
            <person name="Liu P."/>
            <person name="Grigoriev I."/>
            <person name="Longcore J.E."/>
            <person name="James T.Y."/>
        </authorList>
    </citation>
    <scope>NUCLEOTIDE SEQUENCE</scope>
    <source>
        <strain evidence="8">JEL0513</strain>
    </source>
</reference>
<feature type="region of interest" description="Disordered" evidence="6">
    <location>
        <begin position="305"/>
        <end position="329"/>
    </location>
</feature>
<dbReference type="InterPro" id="IPR012919">
    <property type="entry name" value="SUN_dom"/>
</dbReference>
<keyword evidence="4" id="KW-0472">Membrane</keyword>
<keyword evidence="3" id="KW-1133">Transmembrane helix</keyword>
<evidence type="ECO:0000259" key="7">
    <source>
        <dbReference type="PROSITE" id="PS51469"/>
    </source>
</evidence>
<accession>A0AAD5T2C0</accession>
<evidence type="ECO:0000256" key="2">
    <source>
        <dbReference type="ARBA" id="ARBA00022692"/>
    </source>
</evidence>
<gene>
    <name evidence="8" type="ORF">HK100_010424</name>
</gene>
<evidence type="ECO:0000256" key="1">
    <source>
        <dbReference type="ARBA" id="ARBA00004308"/>
    </source>
</evidence>
<proteinExistence type="predicted"/>
<dbReference type="Proteomes" id="UP001211907">
    <property type="component" value="Unassembled WGS sequence"/>
</dbReference>
<dbReference type="EMBL" id="JADGJH010000575">
    <property type="protein sequence ID" value="KAJ3126115.1"/>
    <property type="molecule type" value="Genomic_DNA"/>
</dbReference>
<keyword evidence="2" id="KW-0812">Transmembrane</keyword>
<dbReference type="GO" id="GO:0005737">
    <property type="term" value="C:cytoplasm"/>
    <property type="evidence" value="ECO:0007669"/>
    <property type="project" value="TreeGrafter"/>
</dbReference>
<dbReference type="GO" id="GO:0012505">
    <property type="term" value="C:endomembrane system"/>
    <property type="evidence" value="ECO:0007669"/>
    <property type="project" value="UniProtKB-SubCell"/>
</dbReference>
<comment type="caution">
    <text evidence="8">The sequence shown here is derived from an EMBL/GenBank/DDBJ whole genome shotgun (WGS) entry which is preliminary data.</text>
</comment>
<name>A0AAD5T2C0_9FUNG</name>
<dbReference type="PANTHER" id="PTHR12953:SF0">
    <property type="entry name" value="SUN DOMAIN-CONTAINING OSSIFICATION FACTOR"/>
    <property type="match status" value="1"/>
</dbReference>
<feature type="coiled-coil region" evidence="5">
    <location>
        <begin position="722"/>
        <end position="749"/>
    </location>
</feature>
<feature type="compositionally biased region" description="Polar residues" evidence="6">
    <location>
        <begin position="875"/>
        <end position="904"/>
    </location>
</feature>
<feature type="region of interest" description="Disordered" evidence="6">
    <location>
        <begin position="116"/>
        <end position="135"/>
    </location>
</feature>
<feature type="compositionally biased region" description="Basic residues" evidence="6">
    <location>
        <begin position="977"/>
        <end position="986"/>
    </location>
</feature>
<organism evidence="8 9">
    <name type="scientific">Physocladia obscura</name>
    <dbReference type="NCBI Taxonomy" id="109957"/>
    <lineage>
        <taxon>Eukaryota</taxon>
        <taxon>Fungi</taxon>
        <taxon>Fungi incertae sedis</taxon>
        <taxon>Chytridiomycota</taxon>
        <taxon>Chytridiomycota incertae sedis</taxon>
        <taxon>Chytridiomycetes</taxon>
        <taxon>Chytridiales</taxon>
        <taxon>Chytriomycetaceae</taxon>
        <taxon>Physocladia</taxon>
    </lineage>
</organism>
<protein>
    <recommendedName>
        <fullName evidence="7">SUN domain-containing protein</fullName>
    </recommendedName>
</protein>
<sequence>MTNCLRIKTATIFTFATTAEFTKQESEKAIKVSLDTSPEFVSTQPSKLLPNTLQTTTIQASPTENFEDISSTTRTDRDSSHITTSKPACESIVYTQYETTQPDSVDFQSETIVPALASQSGTLDDQTKQEKPKTHQDDVIPIFVNSIEETPTVSPNEGFNAISKENVEPEILPVLTSSNSSDFDSSESEFNSEGSYSIITHPGSLENATITLQSFQTSVAEIEEHQQEEADPTSIVSVNITIPIENVTIAEIQKVETEFAANISIIVDSHEVTQNIPDNTLKSVESLAKVASSETPTDLNIQKALKSETHQKNNEKSSDSSAQERDESKFKNALNYSKSTVQKKQKLVGERFNHASFDCGALILGYNQGASSATSILVKNKDQYMLNRCKNVEKSSNSKIEINNNANFVIVELCDNIKIDTFMLANFEYFSSTFKEFDVYITEQYPPKGNVEPNKGWKHLGNFIAANIRDSQGRVFYYFTVKDPLFFTRYMKIVFTSYHGSEYYCPMTQLKVFGKTEIEEFREEEESIQAVKEIDPFVCVGESCLSREEKNIVNFFYPPAGSFDAPPVRVSKTSNSPPTISFPANTESTPSDDTQSYVLSADFFRLFMEQEQMSPAIDHNVKDEQSSEYIMNASPSSQPVSGTSQESVFKTMAKRIALLERNSTLSYRFIEEQSRAYHAAFLRVEAVRSESIKKTLTECDKGINRVVHEMGKNYETAWGLLLSDLEKQRRITENRLNDAEKNIEKLAQRVSRQIFYEFVLLISLILLVTRIFSSSSSSLINATSENRTNLSSKNSEQQLNTVPDVDFPFMGGESSSYSERGPSLLQKEDDFKMNLDEYEEDLSSPDDAFYNGEDIIGPDNFQFRLNEDNETLPIQLQKSNIRKQNSPSRTSQNSTKTEVENSPTAEVKNSKSRAIQSLFFQNTSIGSKSFSLPTARVKILDNLGRFEAEISESGVIRSEPTTPSLSMADRFNGLGSKKSKKKRRRSLAGLRLQSQSESVQSVPKAKTP</sequence>
<evidence type="ECO:0000256" key="6">
    <source>
        <dbReference type="SAM" id="MobiDB-lite"/>
    </source>
</evidence>
<evidence type="ECO:0000256" key="5">
    <source>
        <dbReference type="SAM" id="Coils"/>
    </source>
</evidence>
<dbReference type="Pfam" id="PF07738">
    <property type="entry name" value="Sad1_UNC"/>
    <property type="match status" value="1"/>
</dbReference>
<dbReference type="GO" id="GO:0016020">
    <property type="term" value="C:membrane"/>
    <property type="evidence" value="ECO:0007669"/>
    <property type="project" value="InterPro"/>
</dbReference>
<feature type="region of interest" description="Disordered" evidence="6">
    <location>
        <begin position="58"/>
        <end position="84"/>
    </location>
</feature>
<dbReference type="AlphaFoldDB" id="A0AAD5T2C0"/>
<feature type="region of interest" description="Disordered" evidence="6">
    <location>
        <begin position="954"/>
        <end position="1008"/>
    </location>
</feature>